<feature type="domain" description="Integrase catalytic" evidence="2">
    <location>
        <begin position="19"/>
        <end position="177"/>
    </location>
</feature>
<dbReference type="InterPro" id="IPR054465">
    <property type="entry name" value="Integrase_p58-like_C"/>
</dbReference>
<dbReference type="PANTHER" id="PTHR37984">
    <property type="entry name" value="PROTEIN CBG26694"/>
    <property type="match status" value="1"/>
</dbReference>
<evidence type="ECO:0000313" key="3">
    <source>
        <dbReference type="Proteomes" id="UP000695022"/>
    </source>
</evidence>
<keyword evidence="3" id="KW-1185">Reference proteome</keyword>
<dbReference type="InterPro" id="IPR001584">
    <property type="entry name" value="Integrase_cat-core"/>
</dbReference>
<dbReference type="Pfam" id="PF00665">
    <property type="entry name" value="rve"/>
    <property type="match status" value="1"/>
</dbReference>
<name>A0ABM1F0K3_PRICU</name>
<dbReference type="InterPro" id="IPR036397">
    <property type="entry name" value="RNaseH_sf"/>
</dbReference>
<dbReference type="SUPFAM" id="SSF53098">
    <property type="entry name" value="Ribonuclease H-like"/>
    <property type="match status" value="1"/>
</dbReference>
<dbReference type="RefSeq" id="XP_014677974.1">
    <property type="nucleotide sequence ID" value="XM_014822488.1"/>
</dbReference>
<evidence type="ECO:0000313" key="4">
    <source>
        <dbReference type="RefSeq" id="XP_014677974.1"/>
    </source>
</evidence>
<protein>
    <submittedName>
        <fullName evidence="4">Uncharacterized protein LOC106817791</fullName>
    </submittedName>
</protein>
<feature type="region of interest" description="Disordered" evidence="1">
    <location>
        <begin position="379"/>
        <end position="402"/>
    </location>
</feature>
<proteinExistence type="predicted"/>
<dbReference type="InterPro" id="IPR050951">
    <property type="entry name" value="Retrovirus_Pol_polyprotein"/>
</dbReference>
<accession>A0ABM1F0K3</accession>
<dbReference type="Gene3D" id="3.30.420.10">
    <property type="entry name" value="Ribonuclease H-like superfamily/Ribonuclease H"/>
    <property type="match status" value="1"/>
</dbReference>
<evidence type="ECO:0000259" key="2">
    <source>
        <dbReference type="PROSITE" id="PS50994"/>
    </source>
</evidence>
<dbReference type="InterPro" id="IPR012337">
    <property type="entry name" value="RNaseH-like_sf"/>
</dbReference>
<sequence length="546" mass="60476">MCGRSKPNPRMKAPLQSISSSYPLQLVATVITELPISLRGNRYCLVVGDHFTKYVNLYAMKDQIAKTVADLIFLHYVCEHGMPETIYSDQGRQFESDIVQELCTMLGIEKTKTTPYHPEENGMIERFNETLKSAIAKVTVKHGKDWDLHLGPVQLAYNSSVHETTGMSPFFLPQGREPRLPADIVYGCPTKDYWKSAGSYSKSILAELQEAFEEARKTTSIGQEQQKKLYDKWAKHHPYQVGDRVWLHAPVSKDCHRKLALPWVGPYTIVKRMQTANGLPGVTYRIQSEDTAKRHRLVVHHNRLKPCVAPRIPRPLAHQEPEELDDVPVEREPGVPALPGMFFPMMGGGLGVGMRLPAAAAAPPVPAAEVVDDGIPEGAPGADMGFPAEPAVPPEEPDKGDELRAVAQPGERDAELGVGPRVDMDLPAAPGVQAPEPEVPAVLLLHGQHQLVSLHEVEGNVQGKWYEQDDGAEFVPLALHVEGYLDDPPLDEHHPEQLVQLAKEALIEAAPEPRVTRSGRDVNAPAYLDDYVRPVRLYSDATRTSW</sequence>
<dbReference type="Proteomes" id="UP000695022">
    <property type="component" value="Unplaced"/>
</dbReference>
<reference evidence="4" key="1">
    <citation type="submission" date="2025-08" db="UniProtKB">
        <authorList>
            <consortium name="RefSeq"/>
        </authorList>
    </citation>
    <scope>IDENTIFICATION</scope>
</reference>
<dbReference type="PANTHER" id="PTHR37984:SF15">
    <property type="entry name" value="INTEGRASE CATALYTIC DOMAIN-CONTAINING PROTEIN"/>
    <property type="match status" value="1"/>
</dbReference>
<dbReference type="PROSITE" id="PS50994">
    <property type="entry name" value="INTEGRASE"/>
    <property type="match status" value="1"/>
</dbReference>
<dbReference type="Pfam" id="PF22938">
    <property type="entry name" value="Integrase_p58_C"/>
    <property type="match status" value="1"/>
</dbReference>
<gene>
    <name evidence="4" type="primary">LOC106817791</name>
</gene>
<evidence type="ECO:0000256" key="1">
    <source>
        <dbReference type="SAM" id="MobiDB-lite"/>
    </source>
</evidence>
<organism evidence="3 4">
    <name type="scientific">Priapulus caudatus</name>
    <name type="common">Priapulid worm</name>
    <dbReference type="NCBI Taxonomy" id="37621"/>
    <lineage>
        <taxon>Eukaryota</taxon>
        <taxon>Metazoa</taxon>
        <taxon>Ecdysozoa</taxon>
        <taxon>Scalidophora</taxon>
        <taxon>Priapulida</taxon>
        <taxon>Priapulimorpha</taxon>
        <taxon>Priapulimorphida</taxon>
        <taxon>Priapulidae</taxon>
        <taxon>Priapulus</taxon>
    </lineage>
</organism>
<dbReference type="GeneID" id="106817791"/>